<comment type="caution">
    <text evidence="1">The sequence shown here is derived from an EMBL/GenBank/DDBJ whole genome shotgun (WGS) entry which is preliminary data.</text>
</comment>
<name>A0ACC2JV98_9PEZI</name>
<evidence type="ECO:0000313" key="1">
    <source>
        <dbReference type="EMBL" id="KAJ8131450.1"/>
    </source>
</evidence>
<sequence length="287" mass="31662">MVRVSEKTTYVIALDPKGEGGAYRIKNQEGEVNRNHILERGTRHIVQADLVDVLHGTLEPNGDLATLVVTDFKFMPGADGRRFKLAQITYVFSGDQSQPGLIGPDVFNIAPKGHFSLGRTSREVEVGHTVNLTIQAPAPVAPQVGYAMDLKRKYTQADQTTLEGTIQYQGREMGGKNVAKWILGENSAARSGIPTNIRTAVLLKRREEEDSDIFEATVEITVESDWKSTLVDATSKLLGRIPKDDPIHFDPTISTKGAADKYNGENLVTVNLEDIMQVTTTKWIDEK</sequence>
<dbReference type="EMBL" id="JAPUUL010000288">
    <property type="protein sequence ID" value="KAJ8131450.1"/>
    <property type="molecule type" value="Genomic_DNA"/>
</dbReference>
<gene>
    <name evidence="1" type="ORF">O1611_g2178</name>
</gene>
<evidence type="ECO:0000313" key="2">
    <source>
        <dbReference type="Proteomes" id="UP001153332"/>
    </source>
</evidence>
<protein>
    <submittedName>
        <fullName evidence="1">Uncharacterized protein</fullName>
    </submittedName>
</protein>
<proteinExistence type="predicted"/>
<organism evidence="1 2">
    <name type="scientific">Lasiodiplodia mahajangana</name>
    <dbReference type="NCBI Taxonomy" id="1108764"/>
    <lineage>
        <taxon>Eukaryota</taxon>
        <taxon>Fungi</taxon>
        <taxon>Dikarya</taxon>
        <taxon>Ascomycota</taxon>
        <taxon>Pezizomycotina</taxon>
        <taxon>Dothideomycetes</taxon>
        <taxon>Dothideomycetes incertae sedis</taxon>
        <taxon>Botryosphaeriales</taxon>
        <taxon>Botryosphaeriaceae</taxon>
        <taxon>Lasiodiplodia</taxon>
    </lineage>
</organism>
<accession>A0ACC2JV98</accession>
<reference evidence="1" key="1">
    <citation type="submission" date="2022-12" db="EMBL/GenBank/DDBJ databases">
        <title>Genome Sequence of Lasiodiplodia mahajangana.</title>
        <authorList>
            <person name="Buettner E."/>
        </authorList>
    </citation>
    <scope>NUCLEOTIDE SEQUENCE</scope>
    <source>
        <strain evidence="1">VT137</strain>
    </source>
</reference>
<keyword evidence="2" id="KW-1185">Reference proteome</keyword>
<dbReference type="Proteomes" id="UP001153332">
    <property type="component" value="Unassembled WGS sequence"/>
</dbReference>